<gene>
    <name evidence="6" type="primary">Cni-R07G3.8</name>
    <name evidence="6" type="synonym">Cnig_chr_II.g5391</name>
    <name evidence="6" type="ORF">B9Z55_005391</name>
</gene>
<evidence type="ECO:0000256" key="1">
    <source>
        <dbReference type="ARBA" id="ARBA00004635"/>
    </source>
</evidence>
<name>A0A2G5V0P1_9PELO</name>
<dbReference type="AlphaFoldDB" id="A0A2G5V0P1"/>
<dbReference type="STRING" id="1611254.A0A2G5V0P1"/>
<protein>
    <recommendedName>
        <fullName evidence="5">CYRIA/CYRIB Rac1 binding domain-containing protein</fullName>
    </recommendedName>
</protein>
<accession>A0A2G5V0P1</accession>
<dbReference type="Pfam" id="PF07159">
    <property type="entry name" value="CYRIA-B_Rac1-bd"/>
    <property type="match status" value="1"/>
</dbReference>
<reference evidence="7" key="1">
    <citation type="submission" date="2017-10" db="EMBL/GenBank/DDBJ databases">
        <title>Rapid genome shrinkage in a self-fertile nematode reveals novel sperm competition proteins.</title>
        <authorList>
            <person name="Yin D."/>
            <person name="Schwarz E.M."/>
            <person name="Thomas C.G."/>
            <person name="Felde R.L."/>
            <person name="Korf I.F."/>
            <person name="Cutter A.D."/>
            <person name="Schartner C.M."/>
            <person name="Ralston E.J."/>
            <person name="Meyer B.J."/>
            <person name="Haag E.S."/>
        </authorList>
    </citation>
    <scope>NUCLEOTIDE SEQUENCE [LARGE SCALE GENOMIC DNA]</scope>
    <source>
        <strain evidence="7">JU1422</strain>
    </source>
</reference>
<keyword evidence="7" id="KW-1185">Reference proteome</keyword>
<comment type="caution">
    <text evidence="6">The sequence shown here is derived from an EMBL/GenBank/DDBJ whole genome shotgun (WGS) entry which is preliminary data.</text>
</comment>
<comment type="subcellular location">
    <subcellularLocation>
        <location evidence="1">Membrane</location>
        <topology evidence="1">Lipid-anchor</topology>
    </subcellularLocation>
</comment>
<comment type="similarity">
    <text evidence="2">Belongs to the CYRI family.</text>
</comment>
<keyword evidence="3" id="KW-0472">Membrane</keyword>
<dbReference type="GO" id="GO:0031267">
    <property type="term" value="F:small GTPase binding"/>
    <property type="evidence" value="ECO:0007669"/>
    <property type="project" value="InterPro"/>
</dbReference>
<keyword evidence="4" id="KW-0449">Lipoprotein</keyword>
<dbReference type="GO" id="GO:0030833">
    <property type="term" value="P:regulation of actin filament polymerization"/>
    <property type="evidence" value="ECO:0007669"/>
    <property type="project" value="InterPro"/>
</dbReference>
<organism evidence="6 7">
    <name type="scientific">Caenorhabditis nigoni</name>
    <dbReference type="NCBI Taxonomy" id="1611254"/>
    <lineage>
        <taxon>Eukaryota</taxon>
        <taxon>Metazoa</taxon>
        <taxon>Ecdysozoa</taxon>
        <taxon>Nematoda</taxon>
        <taxon>Chromadorea</taxon>
        <taxon>Rhabditida</taxon>
        <taxon>Rhabditina</taxon>
        <taxon>Rhabditomorpha</taxon>
        <taxon>Rhabditoidea</taxon>
        <taxon>Rhabditidae</taxon>
        <taxon>Peloderinae</taxon>
        <taxon>Caenorhabditis</taxon>
    </lineage>
</organism>
<evidence type="ECO:0000313" key="6">
    <source>
        <dbReference type="EMBL" id="PIC45335.1"/>
    </source>
</evidence>
<evidence type="ECO:0000259" key="5">
    <source>
        <dbReference type="Pfam" id="PF07159"/>
    </source>
</evidence>
<dbReference type="EMBL" id="PDUG01000002">
    <property type="protein sequence ID" value="PIC45335.1"/>
    <property type="molecule type" value="Genomic_DNA"/>
</dbReference>
<evidence type="ECO:0000313" key="7">
    <source>
        <dbReference type="Proteomes" id="UP000230233"/>
    </source>
</evidence>
<dbReference type="PANTHER" id="PTHR12422">
    <property type="entry name" value="GH09096P"/>
    <property type="match status" value="1"/>
</dbReference>
<feature type="domain" description="CYRIA/CYRIB Rac1 binding" evidence="5">
    <location>
        <begin position="36"/>
        <end position="332"/>
    </location>
</feature>
<dbReference type="InterPro" id="IPR039789">
    <property type="entry name" value="CYRI"/>
</dbReference>
<proteinExistence type="inferred from homology"/>
<evidence type="ECO:0000256" key="4">
    <source>
        <dbReference type="ARBA" id="ARBA00023288"/>
    </source>
</evidence>
<dbReference type="OrthoDB" id="60973at2759"/>
<evidence type="ECO:0000256" key="2">
    <source>
        <dbReference type="ARBA" id="ARBA00005778"/>
    </source>
</evidence>
<evidence type="ECO:0000256" key="3">
    <source>
        <dbReference type="ARBA" id="ARBA00023136"/>
    </source>
</evidence>
<dbReference type="GO" id="GO:0016020">
    <property type="term" value="C:membrane"/>
    <property type="evidence" value="ECO:0007669"/>
    <property type="project" value="UniProtKB-SubCell"/>
</dbReference>
<sequence>MLRRMPSNIRESDASCLEMIRSIIRSTVDDNSKWVEIFVDFENAQPTEDEREIYNMAEDVLHDCDEVLADVTSYGNGCYIERSQLKNDSDIQALKVLMTKLEPFVARTCSYYEHVAKIEKIVPIILWELSSGPLPLEEQLANKQSIAKQFARLIGFVLDFDVVKMRTAQITNDYSYYRRAKHIVYQDFEDQGVPELPQVQMFLCEGNPMLKALCNGVDAYMHSHQTLPINNTTDVFVTIINVCRFMLANEECLARLTDSSKHLCCRVMTGLVILFDHVDQNGAFVSNSSIDMRDVVRLIKQNTTQEQSDCLLAGLRFTTKHYNDSSTPKSLRQMIEVK</sequence>
<dbReference type="Proteomes" id="UP000230233">
    <property type="component" value="Chromosome II"/>
</dbReference>
<dbReference type="InterPro" id="IPR009828">
    <property type="entry name" value="CYRIA/CYRIB_Rac1-bd"/>
</dbReference>